<dbReference type="EMBL" id="CP034669">
    <property type="protein sequence ID" value="QAT82252.1"/>
    <property type="molecule type" value="Genomic_DNA"/>
</dbReference>
<name>A0A410RK16_CORCK</name>
<dbReference type="Proteomes" id="UP000288758">
    <property type="component" value="Chromosome"/>
</dbReference>
<reference evidence="1 2" key="1">
    <citation type="submission" date="2018-12" db="EMBL/GenBank/DDBJ databases">
        <title>Complete Genome Sequence of the Corallopyronin A producing Myxobacterium Corallococcus coralloides B035.</title>
        <authorList>
            <person name="Bouhired S.M."/>
            <person name="Rupp O."/>
            <person name="Blom J."/>
            <person name="Schaeberle T.F."/>
            <person name="Kehraus S."/>
            <person name="Schiefer A."/>
            <person name="Pfarr K."/>
            <person name="Goesmann A."/>
            <person name="Hoerauf A."/>
            <person name="Koenig G.M."/>
        </authorList>
    </citation>
    <scope>NUCLEOTIDE SEQUENCE [LARGE SCALE GENOMIC DNA]</scope>
    <source>
        <strain evidence="1 2">B035</strain>
    </source>
</reference>
<organism evidence="1 2">
    <name type="scientific">Corallococcus coralloides</name>
    <name type="common">Myxococcus coralloides</name>
    <dbReference type="NCBI Taxonomy" id="184914"/>
    <lineage>
        <taxon>Bacteria</taxon>
        <taxon>Pseudomonadati</taxon>
        <taxon>Myxococcota</taxon>
        <taxon>Myxococcia</taxon>
        <taxon>Myxococcales</taxon>
        <taxon>Cystobacterineae</taxon>
        <taxon>Myxococcaceae</taxon>
        <taxon>Corallococcus</taxon>
    </lineage>
</organism>
<proteinExistence type="predicted"/>
<evidence type="ECO:0000313" key="1">
    <source>
        <dbReference type="EMBL" id="QAT82252.1"/>
    </source>
</evidence>
<dbReference type="AlphaFoldDB" id="A0A410RK16"/>
<gene>
    <name evidence="1" type="ORF">EJ065_0645</name>
</gene>
<sequence length="51" mass="5088">MTAPPGPALLAVDLGSAGARGSPALTARYFTDRHATGCAMALRARSSLTSA</sequence>
<protein>
    <submittedName>
        <fullName evidence="1">Uncharacterized protein</fullName>
    </submittedName>
</protein>
<evidence type="ECO:0000313" key="2">
    <source>
        <dbReference type="Proteomes" id="UP000288758"/>
    </source>
</evidence>
<accession>A0A410RK16</accession>